<organism evidence="1">
    <name type="scientific">uncultured Desulfobacterium sp</name>
    <dbReference type="NCBI Taxonomy" id="201089"/>
    <lineage>
        <taxon>Bacteria</taxon>
        <taxon>Pseudomonadati</taxon>
        <taxon>Thermodesulfobacteriota</taxon>
        <taxon>Desulfobacteria</taxon>
        <taxon>Desulfobacterales</taxon>
        <taxon>Desulfobacteriaceae</taxon>
        <taxon>Desulfobacterium</taxon>
        <taxon>environmental samples</taxon>
    </lineage>
</organism>
<proteinExistence type="predicted"/>
<gene>
    <name evidence="1" type="ORF">PITCH_A200001</name>
</gene>
<evidence type="ECO:0008006" key="2">
    <source>
        <dbReference type="Google" id="ProtNLM"/>
    </source>
</evidence>
<accession>A0A445MWQ0</accession>
<name>A0A445MWQ0_9BACT</name>
<sequence length="57" mass="6521">MAVKIREKPNGSGVWWLFIDHQGKRKSKKVGDKKTALEAARKIEAKLVLGDFNLEKR</sequence>
<evidence type="ECO:0000313" key="1">
    <source>
        <dbReference type="EMBL" id="SPD73829.1"/>
    </source>
</evidence>
<dbReference type="AlphaFoldDB" id="A0A445MWQ0"/>
<reference evidence="1" key="1">
    <citation type="submission" date="2018-01" db="EMBL/GenBank/DDBJ databases">
        <authorList>
            <person name="Regsiter A."/>
            <person name="William W."/>
        </authorList>
    </citation>
    <scope>NUCLEOTIDE SEQUENCE</scope>
    <source>
        <strain evidence="1">TRIP AH-1</strain>
    </source>
</reference>
<dbReference type="EMBL" id="OJIN01000113">
    <property type="protein sequence ID" value="SPD73829.1"/>
    <property type="molecule type" value="Genomic_DNA"/>
</dbReference>
<protein>
    <recommendedName>
        <fullName evidence="2">AP2-like integrase N-terminal domain-containing protein</fullName>
    </recommendedName>
</protein>